<keyword evidence="3 9" id="KW-0813">Transport</keyword>
<dbReference type="Pfam" id="PF00482">
    <property type="entry name" value="T2SSF"/>
    <property type="match status" value="2"/>
</dbReference>
<dbReference type="Proteomes" id="UP000029391">
    <property type="component" value="Unassembled WGS sequence"/>
</dbReference>
<evidence type="ECO:0000313" key="13">
    <source>
        <dbReference type="Proteomes" id="UP000029391"/>
    </source>
</evidence>
<dbReference type="PROSITE" id="PS00874">
    <property type="entry name" value="T2SP_F"/>
    <property type="match status" value="1"/>
</dbReference>
<dbReference type="Gene3D" id="1.20.81.30">
    <property type="entry name" value="Type II secretion system (T2SS), domain F"/>
    <property type="match status" value="2"/>
</dbReference>
<gene>
    <name evidence="12" type="ORF">P873_03420</name>
</gene>
<dbReference type="FunFam" id="1.20.81.30:FF:000001">
    <property type="entry name" value="Type II secretion system protein F"/>
    <property type="match status" value="2"/>
</dbReference>
<organism evidence="12 13">
    <name type="scientific">Arenimonas composti TR7-09 = DSM 18010</name>
    <dbReference type="NCBI Taxonomy" id="1121013"/>
    <lineage>
        <taxon>Bacteria</taxon>
        <taxon>Pseudomonadati</taxon>
        <taxon>Pseudomonadota</taxon>
        <taxon>Gammaproteobacteria</taxon>
        <taxon>Lysobacterales</taxon>
        <taxon>Lysobacteraceae</taxon>
        <taxon>Arenimonas</taxon>
    </lineage>
</organism>
<evidence type="ECO:0000256" key="3">
    <source>
        <dbReference type="ARBA" id="ARBA00022448"/>
    </source>
</evidence>
<feature type="domain" description="Type II secretion system protein GspF" evidence="11">
    <location>
        <begin position="274"/>
        <end position="395"/>
    </location>
</feature>
<dbReference type="GO" id="GO:0005886">
    <property type="term" value="C:plasma membrane"/>
    <property type="evidence" value="ECO:0007669"/>
    <property type="project" value="UniProtKB-SubCell"/>
</dbReference>
<dbReference type="InterPro" id="IPR001992">
    <property type="entry name" value="T2SS_GspF/T4SS_PilC_CS"/>
</dbReference>
<comment type="subcellular location">
    <subcellularLocation>
        <location evidence="1 9">Cell inner membrane</location>
        <topology evidence="1 9">Multi-pass membrane protein</topology>
    </subcellularLocation>
</comment>
<evidence type="ECO:0000256" key="5">
    <source>
        <dbReference type="ARBA" id="ARBA00022519"/>
    </source>
</evidence>
<feature type="domain" description="Type II secretion system protein GspF" evidence="11">
    <location>
        <begin position="70"/>
        <end position="193"/>
    </location>
</feature>
<keyword evidence="7 10" id="KW-1133">Transmembrane helix</keyword>
<keyword evidence="8 10" id="KW-0472">Membrane</keyword>
<comment type="caution">
    <text evidence="12">The sequence shown here is derived from an EMBL/GenBank/DDBJ whole genome shotgun (WGS) entry which is preliminary data.</text>
</comment>
<sequence length="403" mass="44010">MPLFRYRALSATGETLDGQMEAASAEEVAFRLQEQGHLPVEARRADAGETASFAGLFRRSEFDGKQVLEFTQQLATLLGAGQPLDRALGILLELPESAESRRVIERIRDAVRGGAPLSTALEQQHGLFPRLYVSLVRAGEAGGSLHESLRRLADYLERSGALRSRVINALIYPAILVTLVVLSVVFLLTTVVPQFQTLFESLDAELPWYSQAILDISLFLRAWWWLLLPAVVALGVWAVWALRRPAARRAIDVRLLRVRHVGDLVAKLDTARLARTLGTLVRNGVPLLTALNISRPVLSNRVLAEAVEAAAEEVKTGSGLGYALGRQKLFPRLAVQMIQVGEESGELDGMLLKVADTFDQETSNALDRVLAALVPLLTLLMTALVGGIMLSVLLPIYDLTSAI</sequence>
<dbReference type="InterPro" id="IPR018076">
    <property type="entry name" value="T2SS_GspF_dom"/>
</dbReference>
<name>A0A091C3V1_9GAMM</name>
<protein>
    <recommendedName>
        <fullName evidence="11">Type II secretion system protein GspF domain-containing protein</fullName>
    </recommendedName>
</protein>
<accession>A0A091C3V1</accession>
<evidence type="ECO:0000256" key="2">
    <source>
        <dbReference type="ARBA" id="ARBA00005745"/>
    </source>
</evidence>
<keyword evidence="4" id="KW-1003">Cell membrane</keyword>
<comment type="similarity">
    <text evidence="2 9">Belongs to the GSP F family.</text>
</comment>
<evidence type="ECO:0000256" key="7">
    <source>
        <dbReference type="ARBA" id="ARBA00022989"/>
    </source>
</evidence>
<dbReference type="eggNOG" id="COG1459">
    <property type="taxonomic scope" value="Bacteria"/>
</dbReference>
<proteinExistence type="inferred from homology"/>
<dbReference type="STRING" id="1121013.GCA_000426365_01088"/>
<keyword evidence="13" id="KW-1185">Reference proteome</keyword>
<dbReference type="AlphaFoldDB" id="A0A091C3V1"/>
<dbReference type="InterPro" id="IPR042094">
    <property type="entry name" value="T2SS_GspF_sf"/>
</dbReference>
<dbReference type="PANTHER" id="PTHR30012">
    <property type="entry name" value="GENERAL SECRETION PATHWAY PROTEIN"/>
    <property type="match status" value="1"/>
</dbReference>
<dbReference type="EMBL" id="AWXU01000007">
    <property type="protein sequence ID" value="KFN51330.1"/>
    <property type="molecule type" value="Genomic_DNA"/>
</dbReference>
<reference evidence="12 13" key="1">
    <citation type="submission" date="2013-09" db="EMBL/GenBank/DDBJ databases">
        <title>Genome sequencing of Arenimonas composti.</title>
        <authorList>
            <person name="Chen F."/>
            <person name="Wang G."/>
        </authorList>
    </citation>
    <scope>NUCLEOTIDE SEQUENCE [LARGE SCALE GENOMIC DNA]</scope>
    <source>
        <strain evidence="12 13">TR7-09</strain>
    </source>
</reference>
<keyword evidence="6 9" id="KW-0812">Transmembrane</keyword>
<dbReference type="OrthoDB" id="9805682at2"/>
<evidence type="ECO:0000256" key="4">
    <source>
        <dbReference type="ARBA" id="ARBA00022475"/>
    </source>
</evidence>
<dbReference type="InterPro" id="IPR003004">
    <property type="entry name" value="GspF/PilC"/>
</dbReference>
<feature type="transmembrane region" description="Helical" evidence="10">
    <location>
        <begin position="222"/>
        <end position="242"/>
    </location>
</feature>
<feature type="transmembrane region" description="Helical" evidence="10">
    <location>
        <begin position="369"/>
        <end position="397"/>
    </location>
</feature>
<dbReference type="GO" id="GO:0015628">
    <property type="term" value="P:protein secretion by the type II secretion system"/>
    <property type="evidence" value="ECO:0007669"/>
    <property type="project" value="TreeGrafter"/>
</dbReference>
<evidence type="ECO:0000256" key="10">
    <source>
        <dbReference type="SAM" id="Phobius"/>
    </source>
</evidence>
<dbReference type="RefSeq" id="WP_026816482.1">
    <property type="nucleotide sequence ID" value="NZ_AUFF01000002.1"/>
</dbReference>
<dbReference type="PANTHER" id="PTHR30012:SF7">
    <property type="entry name" value="PROTEIN TRANSPORT PROTEIN HOFC HOMOLOG"/>
    <property type="match status" value="1"/>
</dbReference>
<dbReference type="PRINTS" id="PR00812">
    <property type="entry name" value="BCTERIALGSPF"/>
</dbReference>
<evidence type="ECO:0000259" key="11">
    <source>
        <dbReference type="Pfam" id="PF00482"/>
    </source>
</evidence>
<evidence type="ECO:0000256" key="1">
    <source>
        <dbReference type="ARBA" id="ARBA00004429"/>
    </source>
</evidence>
<evidence type="ECO:0000256" key="6">
    <source>
        <dbReference type="ARBA" id="ARBA00022692"/>
    </source>
</evidence>
<keyword evidence="5" id="KW-0997">Cell inner membrane</keyword>
<feature type="transmembrane region" description="Helical" evidence="10">
    <location>
        <begin position="169"/>
        <end position="192"/>
    </location>
</feature>
<evidence type="ECO:0000313" key="12">
    <source>
        <dbReference type="EMBL" id="KFN51330.1"/>
    </source>
</evidence>
<evidence type="ECO:0000256" key="9">
    <source>
        <dbReference type="RuleBase" id="RU003923"/>
    </source>
</evidence>
<evidence type="ECO:0000256" key="8">
    <source>
        <dbReference type="ARBA" id="ARBA00023136"/>
    </source>
</evidence>